<keyword evidence="3" id="KW-0804">Transcription</keyword>
<dbReference type="InterPro" id="IPR020449">
    <property type="entry name" value="Tscrpt_reg_AraC-type_HTH"/>
</dbReference>
<dbReference type="PROSITE" id="PS01124">
    <property type="entry name" value="HTH_ARAC_FAMILY_2"/>
    <property type="match status" value="1"/>
</dbReference>
<accession>A0A840CJX9</accession>
<dbReference type="GO" id="GO:0043565">
    <property type="term" value="F:sequence-specific DNA binding"/>
    <property type="evidence" value="ECO:0007669"/>
    <property type="project" value="InterPro"/>
</dbReference>
<dbReference type="SUPFAM" id="SSF46689">
    <property type="entry name" value="Homeodomain-like"/>
    <property type="match status" value="1"/>
</dbReference>
<feature type="domain" description="HTH araC/xylS-type" evidence="4">
    <location>
        <begin position="222"/>
        <end position="323"/>
    </location>
</feature>
<dbReference type="PANTHER" id="PTHR46796">
    <property type="entry name" value="HTH-TYPE TRANSCRIPTIONAL ACTIVATOR RHAS-RELATED"/>
    <property type="match status" value="1"/>
</dbReference>
<keyword evidence="1" id="KW-0805">Transcription regulation</keyword>
<dbReference type="Proteomes" id="UP000585681">
    <property type="component" value="Unassembled WGS sequence"/>
</dbReference>
<evidence type="ECO:0000256" key="3">
    <source>
        <dbReference type="ARBA" id="ARBA00023163"/>
    </source>
</evidence>
<keyword evidence="2 5" id="KW-0238">DNA-binding</keyword>
<dbReference type="EMBL" id="JACIEQ010000004">
    <property type="protein sequence ID" value="MBB4023066.1"/>
    <property type="molecule type" value="Genomic_DNA"/>
</dbReference>
<evidence type="ECO:0000256" key="2">
    <source>
        <dbReference type="ARBA" id="ARBA00023125"/>
    </source>
</evidence>
<dbReference type="PANTHER" id="PTHR46796:SF6">
    <property type="entry name" value="ARAC SUBFAMILY"/>
    <property type="match status" value="1"/>
</dbReference>
<dbReference type="SMART" id="SM00342">
    <property type="entry name" value="HTH_ARAC"/>
    <property type="match status" value="1"/>
</dbReference>
<proteinExistence type="predicted"/>
<dbReference type="AlphaFoldDB" id="A0A840CJX9"/>
<evidence type="ECO:0000256" key="1">
    <source>
        <dbReference type="ARBA" id="ARBA00023015"/>
    </source>
</evidence>
<dbReference type="PROSITE" id="PS00041">
    <property type="entry name" value="HTH_ARAC_FAMILY_1"/>
    <property type="match status" value="1"/>
</dbReference>
<dbReference type="InterPro" id="IPR035418">
    <property type="entry name" value="AraC-bd_2"/>
</dbReference>
<dbReference type="InterPro" id="IPR018062">
    <property type="entry name" value="HTH_AraC-typ_CS"/>
</dbReference>
<dbReference type="PRINTS" id="PR00032">
    <property type="entry name" value="HTHARAC"/>
</dbReference>
<evidence type="ECO:0000313" key="5">
    <source>
        <dbReference type="EMBL" id="MBB4023066.1"/>
    </source>
</evidence>
<reference evidence="5" key="1">
    <citation type="submission" date="2020-08" db="EMBL/GenBank/DDBJ databases">
        <title>Genomic Encyclopedia of Type Strains, Phase IV (KMG-IV): sequencing the most valuable type-strain genomes for metagenomic binning, comparative biology and taxonomic classification.</title>
        <authorList>
            <person name="Goeker M."/>
        </authorList>
    </citation>
    <scope>NUCLEOTIDE SEQUENCE [LARGE SCALE GENOMIC DNA]</scope>
    <source>
        <strain evidence="5">DSM 105040</strain>
    </source>
</reference>
<dbReference type="InterPro" id="IPR018060">
    <property type="entry name" value="HTH_AraC"/>
</dbReference>
<gene>
    <name evidence="5" type="ORF">GGR17_002888</name>
</gene>
<name>A0A840CJX9_9RHOB</name>
<evidence type="ECO:0000313" key="6">
    <source>
        <dbReference type="Proteomes" id="UP000585681"/>
    </source>
</evidence>
<dbReference type="GO" id="GO:0003700">
    <property type="term" value="F:DNA-binding transcription factor activity"/>
    <property type="evidence" value="ECO:0007669"/>
    <property type="project" value="InterPro"/>
</dbReference>
<organism evidence="5 6">
    <name type="scientific">Actibacterium naphthalenivorans</name>
    <dbReference type="NCBI Taxonomy" id="1614693"/>
    <lineage>
        <taxon>Bacteria</taxon>
        <taxon>Pseudomonadati</taxon>
        <taxon>Pseudomonadota</taxon>
        <taxon>Alphaproteobacteria</taxon>
        <taxon>Rhodobacterales</taxon>
        <taxon>Roseobacteraceae</taxon>
        <taxon>Actibacterium</taxon>
    </lineage>
</organism>
<dbReference type="Pfam" id="PF12833">
    <property type="entry name" value="HTH_18"/>
    <property type="match status" value="1"/>
</dbReference>
<comment type="caution">
    <text evidence="5">The sequence shown here is derived from an EMBL/GenBank/DDBJ whole genome shotgun (WGS) entry which is preliminary data.</text>
</comment>
<dbReference type="InterPro" id="IPR050204">
    <property type="entry name" value="AraC_XylS_family_regulators"/>
</dbReference>
<dbReference type="RefSeq" id="WP_054539302.1">
    <property type="nucleotide sequence ID" value="NZ_JACIEQ010000004.1"/>
</dbReference>
<evidence type="ECO:0000259" key="4">
    <source>
        <dbReference type="PROSITE" id="PS01124"/>
    </source>
</evidence>
<keyword evidence="6" id="KW-1185">Reference proteome</keyword>
<protein>
    <submittedName>
        <fullName evidence="5">AraC-like DNA-binding protein</fullName>
    </submittedName>
</protein>
<dbReference type="Gene3D" id="1.10.10.60">
    <property type="entry name" value="Homeodomain-like"/>
    <property type="match status" value="1"/>
</dbReference>
<dbReference type="Pfam" id="PF14525">
    <property type="entry name" value="AraC_binding_2"/>
    <property type="match status" value="1"/>
</dbReference>
<sequence>MQQETTHQETAGWQKLSTTNVDKAERLSFWQDSANTLFPSTVVTGSADDDFFGSVTWMEFGELMLADFISTATEIQRGEEQIGRNDMWYEVCLQVEGDCRLTQGGRSVRVRPREMVLYDSQQPYRMTFSGPYRQIALKLPRRLLQDRVPCLDTLIARQMSGQSLPGRFLFDFIITMCDVKRESARESLINRLEAHVVDLLATALSEIASEQPLSANRQAQLARVKAHILAHLDDPGLCPAEIARQQSISHRSLYELFAGEDLQVSKWIKAQRLERIRRDLGDSLLSSWPITTIALRRGFKDFSHFSRAFRAQYGISPRAYRKSRLS</sequence>
<dbReference type="InterPro" id="IPR009057">
    <property type="entry name" value="Homeodomain-like_sf"/>
</dbReference>